<sequence>MTERSQRLSALQNGVVGSVAGMVEVLIQQPTVAMKNAIQQHRPIPWSVPALYRGVGVSLASIAPVSAVQFAVNGKMLGLLHQDPKKPTSDQVKITSAAVAGCFSSLLSSPAELVMTLQQNTGKSLVGTVRDVVQQHGVTRLFRGLEVTMMREAVWCASYLALGPVITQRLHTTSPGVFGSPEEASISQKASASAVGSILAGLVTVYATQPLDTIKTVMQGEALSVRGQNATLAWGTAKRMYHNAGGSLAPFYRGAVPRGARLIGAVFILGKAREYLEELIDERGILQGV</sequence>
<evidence type="ECO:0000256" key="7">
    <source>
        <dbReference type="ARBA" id="ARBA00023128"/>
    </source>
</evidence>
<keyword evidence="7" id="KW-0496">Mitochondrion</keyword>
<reference evidence="11" key="1">
    <citation type="submission" date="2019-03" db="EMBL/GenBank/DDBJ databases">
        <title>Long read genome sequence of the mycoparasitic Pythium oligandrum ATCC 38472 isolated from sugarbeet rhizosphere.</title>
        <authorList>
            <person name="Gaulin E."/>
        </authorList>
    </citation>
    <scope>NUCLEOTIDE SEQUENCE</scope>
    <source>
        <strain evidence="11">ATCC 38472_TT</strain>
    </source>
</reference>
<dbReference type="EMBL" id="SPLM01000040">
    <property type="protein sequence ID" value="TMW64263.1"/>
    <property type="molecule type" value="Genomic_DNA"/>
</dbReference>
<organism evidence="11 12">
    <name type="scientific">Pythium oligandrum</name>
    <name type="common">Mycoparasitic fungus</name>
    <dbReference type="NCBI Taxonomy" id="41045"/>
    <lineage>
        <taxon>Eukaryota</taxon>
        <taxon>Sar</taxon>
        <taxon>Stramenopiles</taxon>
        <taxon>Oomycota</taxon>
        <taxon>Peronosporomycetes</taxon>
        <taxon>Pythiales</taxon>
        <taxon>Pythiaceae</taxon>
        <taxon>Pythium</taxon>
    </lineage>
</organism>
<evidence type="ECO:0000256" key="8">
    <source>
        <dbReference type="ARBA" id="ARBA00023136"/>
    </source>
</evidence>
<protein>
    <recommendedName>
        <fullName evidence="13">Mitochondrial carrier protein</fullName>
    </recommendedName>
</protein>
<dbReference type="PANTHER" id="PTHR45788:SF4">
    <property type="entry name" value="TRICARBOXYLATE TRANSPORT PROTEIN, MITOCHONDRIAL"/>
    <property type="match status" value="1"/>
</dbReference>
<evidence type="ECO:0000256" key="6">
    <source>
        <dbReference type="ARBA" id="ARBA00022989"/>
    </source>
</evidence>
<dbReference type="InterPro" id="IPR049563">
    <property type="entry name" value="TXTP-like"/>
</dbReference>
<evidence type="ECO:0000313" key="12">
    <source>
        <dbReference type="Proteomes" id="UP000794436"/>
    </source>
</evidence>
<dbReference type="InterPro" id="IPR018108">
    <property type="entry name" value="MCP_transmembrane"/>
</dbReference>
<name>A0A8K1CJU7_PYTOL</name>
<keyword evidence="4 9" id="KW-0812">Transmembrane</keyword>
<keyword evidence="5" id="KW-0677">Repeat</keyword>
<accession>A0A8K1CJU7</accession>
<dbReference type="Proteomes" id="UP000794436">
    <property type="component" value="Unassembled WGS sequence"/>
</dbReference>
<keyword evidence="12" id="KW-1185">Reference proteome</keyword>
<comment type="subcellular location">
    <subcellularLocation>
        <location evidence="1">Mitochondrion membrane</location>
        <topology evidence="1">Multi-pass membrane protein</topology>
    </subcellularLocation>
</comment>
<evidence type="ECO:0000256" key="2">
    <source>
        <dbReference type="ARBA" id="ARBA00006375"/>
    </source>
</evidence>
<evidence type="ECO:0000256" key="10">
    <source>
        <dbReference type="RuleBase" id="RU000488"/>
    </source>
</evidence>
<dbReference type="GO" id="GO:0006843">
    <property type="term" value="P:mitochondrial citrate transmembrane transport"/>
    <property type="evidence" value="ECO:0007669"/>
    <property type="project" value="TreeGrafter"/>
</dbReference>
<evidence type="ECO:0000256" key="5">
    <source>
        <dbReference type="ARBA" id="ARBA00022737"/>
    </source>
</evidence>
<dbReference type="PANTHER" id="PTHR45788">
    <property type="entry name" value="SUCCINATE/FUMARATE MITOCHONDRIAL TRANSPORTER-RELATED"/>
    <property type="match status" value="1"/>
</dbReference>
<comment type="similarity">
    <text evidence="2 10">Belongs to the mitochondrial carrier (TC 2.A.29) family.</text>
</comment>
<evidence type="ECO:0000313" key="11">
    <source>
        <dbReference type="EMBL" id="TMW64263.1"/>
    </source>
</evidence>
<dbReference type="PROSITE" id="PS50920">
    <property type="entry name" value="SOLCAR"/>
    <property type="match status" value="2"/>
</dbReference>
<dbReference type="Pfam" id="PF00153">
    <property type="entry name" value="Mito_carr"/>
    <property type="match status" value="2"/>
</dbReference>
<feature type="repeat" description="Solcar" evidence="9">
    <location>
        <begin position="88"/>
        <end position="169"/>
    </location>
</feature>
<proteinExistence type="inferred from homology"/>
<evidence type="ECO:0000256" key="9">
    <source>
        <dbReference type="PROSITE-ProRule" id="PRU00282"/>
    </source>
</evidence>
<dbReference type="GO" id="GO:0071913">
    <property type="term" value="F:citrate secondary active transmembrane transporter activity"/>
    <property type="evidence" value="ECO:0007669"/>
    <property type="project" value="TreeGrafter"/>
</dbReference>
<dbReference type="Gene3D" id="1.50.40.10">
    <property type="entry name" value="Mitochondrial carrier domain"/>
    <property type="match status" value="1"/>
</dbReference>
<dbReference type="AlphaFoldDB" id="A0A8K1CJU7"/>
<evidence type="ECO:0000256" key="1">
    <source>
        <dbReference type="ARBA" id="ARBA00004225"/>
    </source>
</evidence>
<dbReference type="InterPro" id="IPR023395">
    <property type="entry name" value="MCP_dom_sf"/>
</dbReference>
<comment type="caution">
    <text evidence="11">The sequence shown here is derived from an EMBL/GenBank/DDBJ whole genome shotgun (WGS) entry which is preliminary data.</text>
</comment>
<evidence type="ECO:0000256" key="3">
    <source>
        <dbReference type="ARBA" id="ARBA00022448"/>
    </source>
</evidence>
<evidence type="ECO:0000256" key="4">
    <source>
        <dbReference type="ARBA" id="ARBA00022692"/>
    </source>
</evidence>
<keyword evidence="8 9" id="KW-0472">Membrane</keyword>
<feature type="repeat" description="Solcar" evidence="9">
    <location>
        <begin position="188"/>
        <end position="279"/>
    </location>
</feature>
<keyword evidence="6" id="KW-1133">Transmembrane helix</keyword>
<dbReference type="GO" id="GO:0031966">
    <property type="term" value="C:mitochondrial membrane"/>
    <property type="evidence" value="ECO:0007669"/>
    <property type="project" value="UniProtKB-SubCell"/>
</dbReference>
<evidence type="ECO:0008006" key="13">
    <source>
        <dbReference type="Google" id="ProtNLM"/>
    </source>
</evidence>
<dbReference type="SUPFAM" id="SSF103506">
    <property type="entry name" value="Mitochondrial carrier"/>
    <property type="match status" value="1"/>
</dbReference>
<gene>
    <name evidence="11" type="ORF">Poli38472_012885</name>
</gene>
<keyword evidence="3 10" id="KW-0813">Transport</keyword>
<dbReference type="OrthoDB" id="44467at2759"/>